<evidence type="ECO:0000256" key="1">
    <source>
        <dbReference type="PROSITE-ProRule" id="PRU00339"/>
    </source>
</evidence>
<dbReference type="EMBL" id="LR882967">
    <property type="protein sequence ID" value="CAD5948333.1"/>
    <property type="molecule type" value="Genomic_DNA"/>
</dbReference>
<dbReference type="RefSeq" id="WP_254173789.1">
    <property type="nucleotide sequence ID" value="NZ_LR882967.1"/>
</dbReference>
<feature type="repeat" description="TPR" evidence="1">
    <location>
        <begin position="37"/>
        <end position="70"/>
    </location>
</feature>
<evidence type="ECO:0000259" key="2">
    <source>
        <dbReference type="Pfam" id="PF04577"/>
    </source>
</evidence>
<dbReference type="SMART" id="SM00028">
    <property type="entry name" value="TPR"/>
    <property type="match status" value="10"/>
</dbReference>
<keyword evidence="4" id="KW-1185">Reference proteome</keyword>
<dbReference type="PROSITE" id="PS50293">
    <property type="entry name" value="TPR_REGION"/>
    <property type="match status" value="5"/>
</dbReference>
<proteinExistence type="predicted"/>
<dbReference type="Pfam" id="PF04577">
    <property type="entry name" value="Glyco_transf_61"/>
    <property type="match status" value="1"/>
</dbReference>
<accession>A0A9W4D0T9</accession>
<reference evidence="3" key="1">
    <citation type="submission" date="2020-09" db="EMBL/GenBank/DDBJ databases">
        <authorList>
            <person name="Blom J."/>
        </authorList>
    </citation>
    <scope>NUCLEOTIDE SEQUENCE</scope>
    <source>
        <strain evidence="3">No.713</strain>
    </source>
</reference>
<feature type="repeat" description="TPR" evidence="1">
    <location>
        <begin position="311"/>
        <end position="344"/>
    </location>
</feature>
<dbReference type="PANTHER" id="PTHR12558">
    <property type="entry name" value="CELL DIVISION CYCLE 16,23,27"/>
    <property type="match status" value="1"/>
</dbReference>
<name>A0A9W4D0T9_9CYAN</name>
<dbReference type="InterPro" id="IPR049625">
    <property type="entry name" value="Glyco_transf_61_cat"/>
</dbReference>
<feature type="repeat" description="TPR" evidence="1">
    <location>
        <begin position="243"/>
        <end position="276"/>
    </location>
</feature>
<feature type="repeat" description="TPR" evidence="1">
    <location>
        <begin position="209"/>
        <end position="242"/>
    </location>
</feature>
<keyword evidence="3" id="KW-0328">Glycosyltransferase</keyword>
<dbReference type="Gene3D" id="1.25.40.10">
    <property type="entry name" value="Tetratricopeptide repeat domain"/>
    <property type="match status" value="3"/>
</dbReference>
<keyword evidence="3" id="KW-0808">Transferase</keyword>
<feature type="repeat" description="TPR" evidence="1">
    <location>
        <begin position="277"/>
        <end position="310"/>
    </location>
</feature>
<dbReference type="InterPro" id="IPR011990">
    <property type="entry name" value="TPR-like_helical_dom_sf"/>
</dbReference>
<dbReference type="InterPro" id="IPR019734">
    <property type="entry name" value="TPR_rpt"/>
</dbReference>
<dbReference type="GO" id="GO:0097363">
    <property type="term" value="F:protein O-acetylglucosaminyltransferase activity"/>
    <property type="evidence" value="ECO:0007669"/>
    <property type="project" value="UniProtKB-EC"/>
</dbReference>
<keyword evidence="1" id="KW-0802">TPR repeat</keyword>
<gene>
    <name evidence="3" type="primary">OGT</name>
    <name evidence="3" type="ORF">NO713_02388</name>
</gene>
<feature type="repeat" description="TPR" evidence="1">
    <location>
        <begin position="175"/>
        <end position="208"/>
    </location>
</feature>
<dbReference type="AlphaFoldDB" id="A0A9W4D0T9"/>
<evidence type="ECO:0000313" key="4">
    <source>
        <dbReference type="Proteomes" id="UP001153719"/>
    </source>
</evidence>
<feature type="repeat" description="TPR" evidence="1">
    <location>
        <begin position="71"/>
        <end position="104"/>
    </location>
</feature>
<feature type="domain" description="Glycosyltransferase 61 catalytic" evidence="2">
    <location>
        <begin position="534"/>
        <end position="709"/>
    </location>
</feature>
<sequence length="772" mass="89357">MTQSEIIKKAEIHIKQGQLDEAINICKIALKNNENLGDAYRLMGIVMQLKGNYQQAENYYQQVLVLQPNQAEIYANLGIIYAEKQKWKSATDYYQMAIKINPNNTRFYRDLANIFTTTNQTELANECQYQILIREPDKIKPEDQFNLGNKFLDNDKIDQAIVCYRYAIQFNPTFYHPYCQLGLALSQKEHFKEAILAYQKAIELNPDFSWSYQGLGDNLSKLQRFEEAILAYQKAIELNPDFSWSYYGLGDNLSKLQRFEEAILAYQKAIELNPDFSWSYYGLGEAYQSVKQEKKAVSTYRHFIAINPNIAAAYFNLGIVLKELKQWEEAYIAFSNCLNINPDYPDLNSNLVEVHSNLGNWEEAISYLLQWLKRHSDDFDSYVKLGLILEKMGRTLDGDGCKYLQIIPFDVLKKHLNLSPDLLINIQDYPLAQKISIYPQSLVIFNPPNGILGEPNFRLFPNSMLSPEAFVAVIPNGRVWGDALTSAVMTSEHQLIKDLSTGCSELVISRDQLPEPLELEGNVAFLSAQFGLIYYHWMFDIIARLHLLEKADFDFNKIDWFVVNRHQSPYEKEMLKLLNIPEHKVIDNCIYPHVKGSVLLVPSFVQWSYLKSSKWAVNFIRNKFLFSGINTNNYPQRIYISRENANCRKVMNESEFLPFLETLGFQTVCLEHLPFQEQVGYFANAEIIIAPHGSGLTNLIFCRPNTKVIEFLFPQWETSYYWQLCNIVSCEYYCCVGESVDEVELNSIPIFDNIKVKPYNIIKLLKMAKVIE</sequence>
<organism evidence="3 4">
    <name type="scientific">Planktothrix pseudagardhii</name>
    <dbReference type="NCBI Taxonomy" id="132604"/>
    <lineage>
        <taxon>Bacteria</taxon>
        <taxon>Bacillati</taxon>
        <taxon>Cyanobacteriota</taxon>
        <taxon>Cyanophyceae</taxon>
        <taxon>Oscillatoriophycideae</taxon>
        <taxon>Oscillatoriales</taxon>
        <taxon>Microcoleaceae</taxon>
        <taxon>Planktothrix</taxon>
    </lineage>
</organism>
<protein>
    <submittedName>
        <fullName evidence="3">UDP-N-acetylglucosamine--peptide N-acetylglucosaminyltransferase 110 kDa subunit</fullName>
        <ecNumber evidence="3">2.4.1.255</ecNumber>
    </submittedName>
</protein>
<dbReference type="Pfam" id="PF00515">
    <property type="entry name" value="TPR_1"/>
    <property type="match status" value="2"/>
</dbReference>
<dbReference type="PANTHER" id="PTHR12558:SF13">
    <property type="entry name" value="CELL DIVISION CYCLE PROTEIN 27 HOMOLOG"/>
    <property type="match status" value="1"/>
</dbReference>
<feature type="repeat" description="TPR" evidence="1">
    <location>
        <begin position="141"/>
        <end position="174"/>
    </location>
</feature>
<dbReference type="KEGG" id="ppsu:NO713_02388"/>
<evidence type="ECO:0000313" key="3">
    <source>
        <dbReference type="EMBL" id="CAD5948333.1"/>
    </source>
</evidence>
<dbReference type="Proteomes" id="UP001153719">
    <property type="component" value="Chromosome"/>
</dbReference>
<dbReference type="Pfam" id="PF13414">
    <property type="entry name" value="TPR_11"/>
    <property type="match status" value="1"/>
</dbReference>
<dbReference type="Pfam" id="PF14559">
    <property type="entry name" value="TPR_19"/>
    <property type="match status" value="1"/>
</dbReference>
<dbReference type="Pfam" id="PF13424">
    <property type="entry name" value="TPR_12"/>
    <property type="match status" value="1"/>
</dbReference>
<dbReference type="PROSITE" id="PS50005">
    <property type="entry name" value="TPR"/>
    <property type="match status" value="8"/>
</dbReference>
<dbReference type="SUPFAM" id="SSF48452">
    <property type="entry name" value="TPR-like"/>
    <property type="match status" value="2"/>
</dbReference>
<dbReference type="EC" id="2.4.1.255" evidence="3"/>